<reference evidence="1 2" key="3">
    <citation type="journal article" date="2013" name="Rice">
        <title>Improvement of the Oryza sativa Nipponbare reference genome using next generation sequence and optical map data.</title>
        <authorList>
            <person name="Kawahara Y."/>
            <person name="de la Bastide M."/>
            <person name="Hamilton J.P."/>
            <person name="Kanamori H."/>
            <person name="McCombie W.R."/>
            <person name="Ouyang S."/>
            <person name="Schwartz D.C."/>
            <person name="Tanaka T."/>
            <person name="Wu J."/>
            <person name="Zhou S."/>
            <person name="Childs K.L."/>
            <person name="Davidson R.M."/>
            <person name="Lin H."/>
            <person name="Quesada-Ocampo L."/>
            <person name="Vaillancourt B."/>
            <person name="Sakai H."/>
            <person name="Lee S.S."/>
            <person name="Kim J."/>
            <person name="Numa H."/>
            <person name="Itoh T."/>
            <person name="Buell C.R."/>
            <person name="Matsumoto T."/>
        </authorList>
    </citation>
    <scope>NUCLEOTIDE SEQUENCE [LARGE SCALE GENOMIC DNA]</scope>
    <source>
        <strain evidence="2">cv. Nipponbare</strain>
    </source>
</reference>
<dbReference type="AlphaFoldDB" id="A0A0P0VS56"/>
<dbReference type="EMBL" id="AP014959">
    <property type="protein sequence ID" value="BAS81950.1"/>
    <property type="molecule type" value="Genomic_DNA"/>
</dbReference>
<dbReference type="InParanoid" id="A0A0P0VS56"/>
<evidence type="ECO:0000313" key="1">
    <source>
        <dbReference type="EMBL" id="BAS81950.1"/>
    </source>
</evidence>
<dbReference type="Gramene" id="Os03t0113750-00">
    <property type="protein sequence ID" value="Os03t0113750-00"/>
    <property type="gene ID" value="Os03g0113750"/>
</dbReference>
<dbReference type="FunCoup" id="A0A0P0VS56">
    <property type="interactions" value="2"/>
</dbReference>
<dbReference type="Proteomes" id="UP000059680">
    <property type="component" value="Chromosome 3"/>
</dbReference>
<evidence type="ECO:0000313" key="2">
    <source>
        <dbReference type="Proteomes" id="UP000059680"/>
    </source>
</evidence>
<protein>
    <submittedName>
        <fullName evidence="1">Os03g0113750 protein</fullName>
    </submittedName>
</protein>
<dbReference type="PaxDb" id="39947-A0A0P0VS56"/>
<sequence>MATASSGFTPLLGALPKISETTSCTFGTLVMPPTRRTSSTSLVVIPASFKQLLHGSLVLSIRLFTKLSNFDLVNVIFRCFAPEESAVMNGRLISVWAVDESSIFAFSAASRSLCRASLSFDRSIPSVLLNSLTKNSKRVLSKSSPPRKVSPFLYNNIPQKLHWIFLEWTHQMFLLQGQTQRSNPPCCLFHKTEQQQWVH</sequence>
<reference evidence="1 2" key="2">
    <citation type="journal article" date="2013" name="Plant Cell Physiol.">
        <title>Rice Annotation Project Database (RAP-DB): an integrative and interactive database for rice genomics.</title>
        <authorList>
            <person name="Sakai H."/>
            <person name="Lee S.S."/>
            <person name="Tanaka T."/>
            <person name="Numa H."/>
            <person name="Kim J."/>
            <person name="Kawahara Y."/>
            <person name="Wakimoto H."/>
            <person name="Yang C.C."/>
            <person name="Iwamoto M."/>
            <person name="Abe T."/>
            <person name="Yamada Y."/>
            <person name="Muto A."/>
            <person name="Inokuchi H."/>
            <person name="Ikemura T."/>
            <person name="Matsumoto T."/>
            <person name="Sasaki T."/>
            <person name="Itoh T."/>
        </authorList>
    </citation>
    <scope>NUCLEOTIDE SEQUENCE [LARGE SCALE GENOMIC DNA]</scope>
    <source>
        <strain evidence="2">cv. Nipponbare</strain>
    </source>
</reference>
<name>A0A0P0VS56_ORYSJ</name>
<organism evidence="1 2">
    <name type="scientific">Oryza sativa subsp. japonica</name>
    <name type="common">Rice</name>
    <dbReference type="NCBI Taxonomy" id="39947"/>
    <lineage>
        <taxon>Eukaryota</taxon>
        <taxon>Viridiplantae</taxon>
        <taxon>Streptophyta</taxon>
        <taxon>Embryophyta</taxon>
        <taxon>Tracheophyta</taxon>
        <taxon>Spermatophyta</taxon>
        <taxon>Magnoliopsida</taxon>
        <taxon>Liliopsida</taxon>
        <taxon>Poales</taxon>
        <taxon>Poaceae</taxon>
        <taxon>BOP clade</taxon>
        <taxon>Oryzoideae</taxon>
        <taxon>Oryzeae</taxon>
        <taxon>Oryzinae</taxon>
        <taxon>Oryza</taxon>
        <taxon>Oryza sativa</taxon>
    </lineage>
</organism>
<proteinExistence type="predicted"/>
<accession>A0A0P0VS56</accession>
<gene>
    <name evidence="1" type="ordered locus">Os03g0113750</name>
    <name evidence="1" type="ORF">OSNPB_030113750</name>
</gene>
<keyword evidence="2" id="KW-1185">Reference proteome</keyword>
<reference evidence="2" key="1">
    <citation type="journal article" date="2005" name="Nature">
        <title>The map-based sequence of the rice genome.</title>
        <authorList>
            <consortium name="International rice genome sequencing project (IRGSP)"/>
            <person name="Matsumoto T."/>
            <person name="Wu J."/>
            <person name="Kanamori H."/>
            <person name="Katayose Y."/>
            <person name="Fujisawa M."/>
            <person name="Namiki N."/>
            <person name="Mizuno H."/>
            <person name="Yamamoto K."/>
            <person name="Antonio B.A."/>
            <person name="Baba T."/>
            <person name="Sakata K."/>
            <person name="Nagamura Y."/>
            <person name="Aoki H."/>
            <person name="Arikawa K."/>
            <person name="Arita K."/>
            <person name="Bito T."/>
            <person name="Chiden Y."/>
            <person name="Fujitsuka N."/>
            <person name="Fukunaka R."/>
            <person name="Hamada M."/>
            <person name="Harada C."/>
            <person name="Hayashi A."/>
            <person name="Hijishita S."/>
            <person name="Honda M."/>
            <person name="Hosokawa S."/>
            <person name="Ichikawa Y."/>
            <person name="Idonuma A."/>
            <person name="Iijima M."/>
            <person name="Ikeda M."/>
            <person name="Ikeno M."/>
            <person name="Ito K."/>
            <person name="Ito S."/>
            <person name="Ito T."/>
            <person name="Ito Y."/>
            <person name="Ito Y."/>
            <person name="Iwabuchi A."/>
            <person name="Kamiya K."/>
            <person name="Karasawa W."/>
            <person name="Kurita K."/>
            <person name="Katagiri S."/>
            <person name="Kikuta A."/>
            <person name="Kobayashi H."/>
            <person name="Kobayashi N."/>
            <person name="Machita K."/>
            <person name="Maehara T."/>
            <person name="Masukawa M."/>
            <person name="Mizubayashi T."/>
            <person name="Mukai Y."/>
            <person name="Nagasaki H."/>
            <person name="Nagata Y."/>
            <person name="Naito S."/>
            <person name="Nakashima M."/>
            <person name="Nakama Y."/>
            <person name="Nakamichi Y."/>
            <person name="Nakamura M."/>
            <person name="Meguro A."/>
            <person name="Negishi M."/>
            <person name="Ohta I."/>
            <person name="Ohta T."/>
            <person name="Okamoto M."/>
            <person name="Ono N."/>
            <person name="Saji S."/>
            <person name="Sakaguchi M."/>
            <person name="Sakai K."/>
            <person name="Shibata M."/>
            <person name="Shimokawa T."/>
            <person name="Song J."/>
            <person name="Takazaki Y."/>
            <person name="Terasawa K."/>
            <person name="Tsugane M."/>
            <person name="Tsuji K."/>
            <person name="Ueda S."/>
            <person name="Waki K."/>
            <person name="Yamagata H."/>
            <person name="Yamamoto M."/>
            <person name="Yamamoto S."/>
            <person name="Yamane H."/>
            <person name="Yoshiki S."/>
            <person name="Yoshihara R."/>
            <person name="Yukawa K."/>
            <person name="Zhong H."/>
            <person name="Yano M."/>
            <person name="Yuan Q."/>
            <person name="Ouyang S."/>
            <person name="Liu J."/>
            <person name="Jones K.M."/>
            <person name="Gansberger K."/>
            <person name="Moffat K."/>
            <person name="Hill J."/>
            <person name="Bera J."/>
            <person name="Fadrosh D."/>
            <person name="Jin S."/>
            <person name="Johri S."/>
            <person name="Kim M."/>
            <person name="Overton L."/>
            <person name="Reardon M."/>
            <person name="Tsitrin T."/>
            <person name="Vuong H."/>
            <person name="Weaver B."/>
            <person name="Ciecko A."/>
            <person name="Tallon L."/>
            <person name="Jackson J."/>
            <person name="Pai G."/>
            <person name="Aken S.V."/>
            <person name="Utterback T."/>
            <person name="Reidmuller S."/>
            <person name="Feldblyum T."/>
            <person name="Hsiao J."/>
            <person name="Zismann V."/>
            <person name="Iobst S."/>
            <person name="de Vazeille A.R."/>
            <person name="Buell C.R."/>
            <person name="Ying K."/>
            <person name="Li Y."/>
            <person name="Lu T."/>
            <person name="Huang Y."/>
            <person name="Zhao Q."/>
            <person name="Feng Q."/>
            <person name="Zhang L."/>
            <person name="Zhu J."/>
            <person name="Weng Q."/>
            <person name="Mu J."/>
            <person name="Lu Y."/>
            <person name="Fan D."/>
            <person name="Liu Y."/>
            <person name="Guan J."/>
            <person name="Zhang Y."/>
            <person name="Yu S."/>
            <person name="Liu X."/>
            <person name="Zhang Y."/>
            <person name="Hong G."/>
            <person name="Han B."/>
            <person name="Choisne N."/>
            <person name="Demange N."/>
            <person name="Orjeda G."/>
            <person name="Samain S."/>
            <person name="Cattolico L."/>
            <person name="Pelletier E."/>
            <person name="Couloux A."/>
            <person name="Segurens B."/>
            <person name="Wincker P."/>
            <person name="D'Hont A."/>
            <person name="Scarpelli C."/>
            <person name="Weissenbach J."/>
            <person name="Salanoubat M."/>
            <person name="Quetier F."/>
            <person name="Yu Y."/>
            <person name="Kim H.R."/>
            <person name="Rambo T."/>
            <person name="Currie J."/>
            <person name="Collura K."/>
            <person name="Luo M."/>
            <person name="Yang T."/>
            <person name="Ammiraju J.S.S."/>
            <person name="Engler F."/>
            <person name="Soderlund C."/>
            <person name="Wing R.A."/>
            <person name="Palmer L.E."/>
            <person name="de la Bastide M."/>
            <person name="Spiegel L."/>
            <person name="Nascimento L."/>
            <person name="Zutavern T."/>
            <person name="O'Shaughnessy A."/>
            <person name="Dike S."/>
            <person name="Dedhia N."/>
            <person name="Preston R."/>
            <person name="Balija V."/>
            <person name="McCombie W.R."/>
            <person name="Chow T."/>
            <person name="Chen H."/>
            <person name="Chung M."/>
            <person name="Chen C."/>
            <person name="Shaw J."/>
            <person name="Wu H."/>
            <person name="Hsiao K."/>
            <person name="Chao Y."/>
            <person name="Chu M."/>
            <person name="Cheng C."/>
            <person name="Hour A."/>
            <person name="Lee P."/>
            <person name="Lin S."/>
            <person name="Lin Y."/>
            <person name="Liou J."/>
            <person name="Liu S."/>
            <person name="Hsing Y."/>
            <person name="Raghuvanshi S."/>
            <person name="Mohanty A."/>
            <person name="Bharti A.K."/>
            <person name="Gaur A."/>
            <person name="Gupta V."/>
            <person name="Kumar D."/>
            <person name="Ravi V."/>
            <person name="Vij S."/>
            <person name="Kapur A."/>
            <person name="Khurana P."/>
            <person name="Khurana P."/>
            <person name="Khurana J.P."/>
            <person name="Tyagi A.K."/>
            <person name="Gaikwad K."/>
            <person name="Singh A."/>
            <person name="Dalal V."/>
            <person name="Srivastava S."/>
            <person name="Dixit A."/>
            <person name="Pal A.K."/>
            <person name="Ghazi I.A."/>
            <person name="Yadav M."/>
            <person name="Pandit A."/>
            <person name="Bhargava A."/>
            <person name="Sureshbabu K."/>
            <person name="Batra K."/>
            <person name="Sharma T.R."/>
            <person name="Mohapatra T."/>
            <person name="Singh N.K."/>
            <person name="Messing J."/>
            <person name="Nelson A.B."/>
            <person name="Fuks G."/>
            <person name="Kavchok S."/>
            <person name="Keizer G."/>
            <person name="Linton E."/>
            <person name="Llaca V."/>
            <person name="Song R."/>
            <person name="Tanyolac B."/>
            <person name="Young S."/>
            <person name="Ho-Il K."/>
            <person name="Hahn J.H."/>
            <person name="Sangsakoo G."/>
            <person name="Vanavichit A."/>
            <person name="de Mattos Luiz.A.T."/>
            <person name="Zimmer P.D."/>
            <person name="Malone G."/>
            <person name="Dellagostin O."/>
            <person name="de Oliveira A.C."/>
            <person name="Bevan M."/>
            <person name="Bancroft I."/>
            <person name="Minx P."/>
            <person name="Cordum H."/>
            <person name="Wilson R."/>
            <person name="Cheng Z."/>
            <person name="Jin W."/>
            <person name="Jiang J."/>
            <person name="Leong S.A."/>
            <person name="Iwama H."/>
            <person name="Gojobori T."/>
            <person name="Itoh T."/>
            <person name="Niimura Y."/>
            <person name="Fujii Y."/>
            <person name="Habara T."/>
            <person name="Sakai H."/>
            <person name="Sato Y."/>
            <person name="Wilson G."/>
            <person name="Kumar K."/>
            <person name="McCouch S."/>
            <person name="Juretic N."/>
            <person name="Hoen D."/>
            <person name="Wright S."/>
            <person name="Bruskiewich R."/>
            <person name="Bureau T."/>
            <person name="Miyao A."/>
            <person name="Hirochika H."/>
            <person name="Nishikawa T."/>
            <person name="Kadowaki K."/>
            <person name="Sugiura M."/>
            <person name="Burr B."/>
            <person name="Sasaki T."/>
        </authorList>
    </citation>
    <scope>NUCLEOTIDE SEQUENCE [LARGE SCALE GENOMIC DNA]</scope>
    <source>
        <strain evidence="2">cv. Nipponbare</strain>
    </source>
</reference>